<proteinExistence type="predicted"/>
<dbReference type="EMBL" id="CADEAL010000399">
    <property type="protein sequence ID" value="CAB1419585.1"/>
    <property type="molecule type" value="Genomic_DNA"/>
</dbReference>
<gene>
    <name evidence="2" type="ORF">PLEPLA_LOCUS7433</name>
</gene>
<dbReference type="Proteomes" id="UP001153269">
    <property type="component" value="Unassembled WGS sequence"/>
</dbReference>
<evidence type="ECO:0000313" key="3">
    <source>
        <dbReference type="Proteomes" id="UP001153269"/>
    </source>
</evidence>
<protein>
    <submittedName>
        <fullName evidence="2">Uncharacterized protein</fullName>
    </submittedName>
</protein>
<dbReference type="AlphaFoldDB" id="A0A9N7TUY9"/>
<keyword evidence="3" id="KW-1185">Reference proteome</keyword>
<comment type="caution">
    <text evidence="2">The sequence shown here is derived from an EMBL/GenBank/DDBJ whole genome shotgun (WGS) entry which is preliminary data.</text>
</comment>
<name>A0A9N7TUY9_PLEPL</name>
<organism evidence="2 3">
    <name type="scientific">Pleuronectes platessa</name>
    <name type="common">European plaice</name>
    <dbReference type="NCBI Taxonomy" id="8262"/>
    <lineage>
        <taxon>Eukaryota</taxon>
        <taxon>Metazoa</taxon>
        <taxon>Chordata</taxon>
        <taxon>Craniata</taxon>
        <taxon>Vertebrata</taxon>
        <taxon>Euteleostomi</taxon>
        <taxon>Actinopterygii</taxon>
        <taxon>Neopterygii</taxon>
        <taxon>Teleostei</taxon>
        <taxon>Neoteleostei</taxon>
        <taxon>Acanthomorphata</taxon>
        <taxon>Carangaria</taxon>
        <taxon>Pleuronectiformes</taxon>
        <taxon>Pleuronectoidei</taxon>
        <taxon>Pleuronectidae</taxon>
        <taxon>Pleuronectes</taxon>
    </lineage>
</organism>
<accession>A0A9N7TUY9</accession>
<sequence>MAQAAWPAAHNVALRSSAGPFLMADALRGACFCPRLAPSGRHAKAYQLNIKDAESRGLSTLHFYLISTTSHLLSWVEGGRGGGDGEFEWQRKGGGRKRGEVEEEEVGEASKAAYQQVAAAERLSGPTPPASGPWTSPDALGQMEMGGGQAQRHRPTEDCGT</sequence>
<evidence type="ECO:0000313" key="2">
    <source>
        <dbReference type="EMBL" id="CAB1419585.1"/>
    </source>
</evidence>
<feature type="compositionally biased region" description="Low complexity" evidence="1">
    <location>
        <begin position="109"/>
        <end position="120"/>
    </location>
</feature>
<evidence type="ECO:0000256" key="1">
    <source>
        <dbReference type="SAM" id="MobiDB-lite"/>
    </source>
</evidence>
<feature type="region of interest" description="Disordered" evidence="1">
    <location>
        <begin position="80"/>
        <end position="161"/>
    </location>
</feature>
<reference evidence="2" key="1">
    <citation type="submission" date="2020-03" db="EMBL/GenBank/DDBJ databases">
        <authorList>
            <person name="Weist P."/>
        </authorList>
    </citation>
    <scope>NUCLEOTIDE SEQUENCE</scope>
</reference>